<protein>
    <submittedName>
        <fullName evidence="4">M23 family metallopeptidase</fullName>
        <ecNumber evidence="4">3.4.24.-</ecNumber>
    </submittedName>
</protein>
<feature type="transmembrane region" description="Helical" evidence="2">
    <location>
        <begin position="24"/>
        <end position="43"/>
    </location>
</feature>
<proteinExistence type="predicted"/>
<accession>A0ABW4NH40</accession>
<feature type="region of interest" description="Disordered" evidence="1">
    <location>
        <begin position="53"/>
        <end position="73"/>
    </location>
</feature>
<evidence type="ECO:0000313" key="5">
    <source>
        <dbReference type="Proteomes" id="UP001597283"/>
    </source>
</evidence>
<dbReference type="Pfam" id="PF01551">
    <property type="entry name" value="Peptidase_M23"/>
    <property type="match status" value="1"/>
</dbReference>
<dbReference type="EMBL" id="JBHUFC010000006">
    <property type="protein sequence ID" value="MFD1788635.1"/>
    <property type="molecule type" value="Genomic_DNA"/>
</dbReference>
<keyword evidence="5" id="KW-1185">Reference proteome</keyword>
<dbReference type="SUPFAM" id="SSF51261">
    <property type="entry name" value="Duplicated hybrid motif"/>
    <property type="match status" value="1"/>
</dbReference>
<evidence type="ECO:0000313" key="4">
    <source>
        <dbReference type="EMBL" id="MFD1788635.1"/>
    </source>
</evidence>
<dbReference type="Proteomes" id="UP001597283">
    <property type="component" value="Unassembled WGS sequence"/>
</dbReference>
<keyword evidence="2" id="KW-1133">Transmembrane helix</keyword>
<dbReference type="PANTHER" id="PTHR21666">
    <property type="entry name" value="PEPTIDASE-RELATED"/>
    <property type="match status" value="1"/>
</dbReference>
<dbReference type="InterPro" id="IPR016047">
    <property type="entry name" value="M23ase_b-sheet_dom"/>
</dbReference>
<dbReference type="InterPro" id="IPR011055">
    <property type="entry name" value="Dup_hybrid_motif"/>
</dbReference>
<gene>
    <name evidence="4" type="ORF">ACFSC3_13775</name>
</gene>
<evidence type="ECO:0000256" key="1">
    <source>
        <dbReference type="SAM" id="MobiDB-lite"/>
    </source>
</evidence>
<keyword evidence="4" id="KW-0378">Hydrolase</keyword>
<dbReference type="CDD" id="cd12797">
    <property type="entry name" value="M23_peptidase"/>
    <property type="match status" value="1"/>
</dbReference>
<comment type="caution">
    <text evidence="4">The sequence shown here is derived from an EMBL/GenBank/DDBJ whole genome shotgun (WGS) entry which is preliminary data.</text>
</comment>
<dbReference type="PANTHER" id="PTHR21666:SF270">
    <property type="entry name" value="MUREIN HYDROLASE ACTIVATOR ENVC"/>
    <property type="match status" value="1"/>
</dbReference>
<dbReference type="GO" id="GO:0016787">
    <property type="term" value="F:hydrolase activity"/>
    <property type="evidence" value="ECO:0007669"/>
    <property type="project" value="UniProtKB-KW"/>
</dbReference>
<dbReference type="InterPro" id="IPR050570">
    <property type="entry name" value="Cell_wall_metabolism_enzyme"/>
</dbReference>
<sequence>MKAPASVPPAAASMRRGRAGVRRFGLFVLAFVVMGIVAIASLVRFTGRVERAEAPPERAVADGSAPTTAPSGLVIPVQGVRPDQITDTWGQSRANGARAHEGTDIMTAGGTPVLAATSGTIEKLFDSGDGGHTIYIRSRDGKWRYYYAHLAAYAADVREGMRVGAGQHIGFVGDTGNAGAGNYHLHFGVARMAPGERWYQGTPVNPYPLLAGRGANR</sequence>
<dbReference type="Gene3D" id="2.70.70.10">
    <property type="entry name" value="Glucose Permease (Domain IIA)"/>
    <property type="match status" value="1"/>
</dbReference>
<evidence type="ECO:0000259" key="3">
    <source>
        <dbReference type="Pfam" id="PF01551"/>
    </source>
</evidence>
<organism evidence="4 5">
    <name type="scientific">Sphingomonas floccifaciens</name>
    <dbReference type="NCBI Taxonomy" id="1844115"/>
    <lineage>
        <taxon>Bacteria</taxon>
        <taxon>Pseudomonadati</taxon>
        <taxon>Pseudomonadota</taxon>
        <taxon>Alphaproteobacteria</taxon>
        <taxon>Sphingomonadales</taxon>
        <taxon>Sphingomonadaceae</taxon>
        <taxon>Sphingomonas</taxon>
    </lineage>
</organism>
<dbReference type="RefSeq" id="WP_380941024.1">
    <property type="nucleotide sequence ID" value="NZ_JBHUFC010000006.1"/>
</dbReference>
<keyword evidence="2" id="KW-0812">Transmembrane</keyword>
<feature type="domain" description="M23ase beta-sheet core" evidence="3">
    <location>
        <begin position="99"/>
        <end position="206"/>
    </location>
</feature>
<keyword evidence="2" id="KW-0472">Membrane</keyword>
<dbReference type="EC" id="3.4.24.-" evidence="4"/>
<evidence type="ECO:0000256" key="2">
    <source>
        <dbReference type="SAM" id="Phobius"/>
    </source>
</evidence>
<reference evidence="5" key="1">
    <citation type="journal article" date="2019" name="Int. J. Syst. Evol. Microbiol.">
        <title>The Global Catalogue of Microorganisms (GCM) 10K type strain sequencing project: providing services to taxonomists for standard genome sequencing and annotation.</title>
        <authorList>
            <consortium name="The Broad Institute Genomics Platform"/>
            <consortium name="The Broad Institute Genome Sequencing Center for Infectious Disease"/>
            <person name="Wu L."/>
            <person name="Ma J."/>
        </authorList>
    </citation>
    <scope>NUCLEOTIDE SEQUENCE [LARGE SCALE GENOMIC DNA]</scope>
    <source>
        <strain evidence="5">Q85</strain>
    </source>
</reference>
<name>A0ABW4NH40_9SPHN</name>